<dbReference type="Pfam" id="PF05050">
    <property type="entry name" value="Methyltransf_21"/>
    <property type="match status" value="1"/>
</dbReference>
<dbReference type="AlphaFoldDB" id="A0A1S9PAX7"/>
<evidence type="ECO:0000313" key="2">
    <source>
        <dbReference type="EMBL" id="OOQ58081.1"/>
    </source>
</evidence>
<dbReference type="Proteomes" id="UP000189739">
    <property type="component" value="Unassembled WGS sequence"/>
</dbReference>
<dbReference type="Gene3D" id="3.40.50.150">
    <property type="entry name" value="Vaccinia Virus protein VP39"/>
    <property type="match status" value="1"/>
</dbReference>
<dbReference type="EMBL" id="MBTF01000034">
    <property type="protein sequence ID" value="OOQ58081.1"/>
    <property type="molecule type" value="Genomic_DNA"/>
</dbReference>
<dbReference type="InterPro" id="IPR029063">
    <property type="entry name" value="SAM-dependent_MTases_sf"/>
</dbReference>
<keyword evidence="3" id="KW-1185">Reference proteome</keyword>
<dbReference type="SUPFAM" id="SSF53335">
    <property type="entry name" value="S-adenosyl-L-methionine-dependent methyltransferases"/>
    <property type="match status" value="1"/>
</dbReference>
<proteinExistence type="predicted"/>
<gene>
    <name evidence="2" type="ORF">BC343_10510</name>
</gene>
<evidence type="ECO:0000313" key="3">
    <source>
        <dbReference type="Proteomes" id="UP000189739"/>
    </source>
</evidence>
<protein>
    <recommendedName>
        <fullName evidence="1">Methyltransferase FkbM domain-containing protein</fullName>
    </recommendedName>
</protein>
<dbReference type="InterPro" id="IPR006342">
    <property type="entry name" value="FkbM_mtfrase"/>
</dbReference>
<dbReference type="STRING" id="1792845.BC343_10510"/>
<dbReference type="RefSeq" id="WP_078349811.1">
    <property type="nucleotide sequence ID" value="NZ_MBTF01000034.1"/>
</dbReference>
<feature type="domain" description="Methyltransferase FkbM" evidence="1">
    <location>
        <begin position="48"/>
        <end position="190"/>
    </location>
</feature>
<reference evidence="2 3" key="1">
    <citation type="submission" date="2016-07" db="EMBL/GenBank/DDBJ databases">
        <title>Genomic analysis of zinc-resistant bacterium Mucilaginibacter pedocola TBZ30.</title>
        <authorList>
            <person name="Huang J."/>
            <person name="Tang J."/>
        </authorList>
    </citation>
    <scope>NUCLEOTIDE SEQUENCE [LARGE SCALE GENOMIC DNA]</scope>
    <source>
        <strain evidence="2 3">TBZ30</strain>
    </source>
</reference>
<accession>A0A1S9PAX7</accession>
<dbReference type="OrthoDB" id="9801609at2"/>
<comment type="caution">
    <text evidence="2">The sequence shown here is derived from an EMBL/GenBank/DDBJ whole genome shotgun (WGS) entry which is preliminary data.</text>
</comment>
<organism evidence="2 3">
    <name type="scientific">Mucilaginibacter pedocola</name>
    <dbReference type="NCBI Taxonomy" id="1792845"/>
    <lineage>
        <taxon>Bacteria</taxon>
        <taxon>Pseudomonadati</taxon>
        <taxon>Bacteroidota</taxon>
        <taxon>Sphingobacteriia</taxon>
        <taxon>Sphingobacteriales</taxon>
        <taxon>Sphingobacteriaceae</taxon>
        <taxon>Mucilaginibacter</taxon>
    </lineage>
</organism>
<sequence length="237" mass="26643">MNLLLVAQKIYRRLTTSSFKPSFSQCGEDCIMMFLIHSLKLKDVQYFDIGTNHPCNMNNTYLLYMNNFRGVCLEPDPALHAEIKKRRPGDILIPRGVAVESQTAADFFIMDDSVLNTFSETEANRMVVEHKRIILKKVRVPLISVNELFAQYFDHNKPVIVSLDVEGLDHSILQSIDFEKYKPGIICVETVSYSSNLSGAKDTGISNLLSQNGYTLYADTHINSIFVHNSLTAAASA</sequence>
<name>A0A1S9PAX7_9SPHI</name>
<evidence type="ECO:0000259" key="1">
    <source>
        <dbReference type="Pfam" id="PF05050"/>
    </source>
</evidence>